<organism evidence="3 4">
    <name type="scientific">Luminiphilus syltensis NOR5-1B</name>
    <dbReference type="NCBI Taxonomy" id="565045"/>
    <lineage>
        <taxon>Bacteria</taxon>
        <taxon>Pseudomonadati</taxon>
        <taxon>Pseudomonadota</taxon>
        <taxon>Gammaproteobacteria</taxon>
        <taxon>Cellvibrionales</taxon>
        <taxon>Halieaceae</taxon>
        <taxon>Luminiphilus</taxon>
    </lineage>
</organism>
<dbReference type="PANTHER" id="PTHR43476">
    <property type="entry name" value="3-(3-HYDROXY-PHENYL)PROPIONATE/3-HYDROXYCINNAMIC ACID HYDROXYLASE"/>
    <property type="match status" value="1"/>
</dbReference>
<keyword evidence="1 3" id="KW-0560">Oxidoreductase</keyword>
<dbReference type="GO" id="GO:0018673">
    <property type="term" value="F:anthraniloyl-CoA monooxygenase activity"/>
    <property type="evidence" value="ECO:0007669"/>
    <property type="project" value="UniProtKB-EC"/>
</dbReference>
<dbReference type="HOGENOM" id="CLU_920708_0_0_6"/>
<reference evidence="4" key="1">
    <citation type="journal article" date="2013" name="BMC Microbiol.">
        <title>Taxonomy and evolution of bacteriochlorophyll a-containing members of the OM60/NOR5 clade of marine gammaproteobacteria: description of Luminiphilus syltensis gen. nov., sp. nov., reclassification of Haliea rubra as Pseudohaliea rubra gen. nov., comb. nov., and emendation of Chromatocurvus halotolerans.</title>
        <authorList>
            <person name="Spring S."/>
            <person name="Riedel T."/>
            <person name="Sproer C."/>
            <person name="Yan S."/>
            <person name="Harder J."/>
            <person name="Fuchs B.M."/>
        </authorList>
    </citation>
    <scope>NUCLEOTIDE SEQUENCE [LARGE SCALE GENOMIC DNA]</scope>
    <source>
        <strain evidence="4">NOR51-B</strain>
    </source>
</reference>
<dbReference type="AlphaFoldDB" id="B8KT99"/>
<keyword evidence="3" id="KW-0503">Monooxygenase</keyword>
<dbReference type="PANTHER" id="PTHR43476:SF4">
    <property type="entry name" value="BLR0106 PROTEIN"/>
    <property type="match status" value="1"/>
</dbReference>
<evidence type="ECO:0000256" key="2">
    <source>
        <dbReference type="ARBA" id="ARBA00023027"/>
    </source>
</evidence>
<dbReference type="STRING" id="565045.NOR51B_1732"/>
<dbReference type="Gene3D" id="3.30.9.20">
    <property type="match status" value="1"/>
</dbReference>
<dbReference type="eggNOG" id="COG0654">
    <property type="taxonomic scope" value="Bacteria"/>
</dbReference>
<accession>B8KT99</accession>
<dbReference type="Gene3D" id="3.50.50.60">
    <property type="entry name" value="FAD/NAD(P)-binding domain"/>
    <property type="match status" value="1"/>
</dbReference>
<dbReference type="RefSeq" id="WP_009020531.1">
    <property type="nucleotide sequence ID" value="NZ_DS999411.1"/>
</dbReference>
<sequence>MKMVCLGGGPAGLYLGISMKLRNPENEVAVYERNRPDDTFGWGVVFSDQTVDNLMENDPRSGKAIADEFIHWDLIDCYVEGKVERSGGHGFIGLGRKRMLQLLHQRAEELGVELHFETEVDLDDIDGRFADADIIVASDGLNSKVRNSDLDNFECTIDVRPNKFVWLGTHQTFSDAFTFIFEKTEHGWIWVHAYQFDDKTSTFIVETTPEVYDAMGFEHMTHEESAETCRKIFEDYLDGHDLMTNSAHIRGSAWISFPYVKCDNWIKMTVSCSSATPPIPHTSRSALAPSSVWRTPYPWPSI</sequence>
<dbReference type="InterPro" id="IPR036188">
    <property type="entry name" value="FAD/NAD-bd_sf"/>
</dbReference>
<proteinExistence type="predicted"/>
<evidence type="ECO:0000256" key="1">
    <source>
        <dbReference type="ARBA" id="ARBA00023002"/>
    </source>
</evidence>
<name>B8KT99_9GAMM</name>
<dbReference type="EMBL" id="DS999411">
    <property type="protein sequence ID" value="EED35785.1"/>
    <property type="molecule type" value="Genomic_DNA"/>
</dbReference>
<dbReference type="EC" id="1.14.13.40" evidence="3"/>
<protein>
    <submittedName>
        <fullName evidence="3">Anthraniloyl-CoA monooxygenase</fullName>
        <ecNumber evidence="3">1.14.13.40</ecNumber>
    </submittedName>
</protein>
<dbReference type="Proteomes" id="UP000004699">
    <property type="component" value="Unassembled WGS sequence"/>
</dbReference>
<gene>
    <name evidence="3" type="ORF">NOR51B_1732</name>
</gene>
<keyword evidence="2" id="KW-0520">NAD</keyword>
<keyword evidence="4" id="KW-1185">Reference proteome</keyword>
<evidence type="ECO:0000313" key="4">
    <source>
        <dbReference type="Proteomes" id="UP000004699"/>
    </source>
</evidence>
<evidence type="ECO:0000313" key="3">
    <source>
        <dbReference type="EMBL" id="EED35785.1"/>
    </source>
</evidence>
<dbReference type="InterPro" id="IPR050631">
    <property type="entry name" value="PheA/TfdB_FAD_monoxygenase"/>
</dbReference>
<dbReference type="SUPFAM" id="SSF51905">
    <property type="entry name" value="FAD/NAD(P)-binding domain"/>
    <property type="match status" value="1"/>
</dbReference>